<organism evidence="1 2">
    <name type="scientific">Rhodotorula graminis (strain WP1)</name>
    <dbReference type="NCBI Taxonomy" id="578459"/>
    <lineage>
        <taxon>Eukaryota</taxon>
        <taxon>Fungi</taxon>
        <taxon>Dikarya</taxon>
        <taxon>Basidiomycota</taxon>
        <taxon>Pucciniomycotina</taxon>
        <taxon>Microbotryomycetes</taxon>
        <taxon>Sporidiobolales</taxon>
        <taxon>Sporidiobolaceae</taxon>
        <taxon>Rhodotorula</taxon>
    </lineage>
</organism>
<reference evidence="1 2" key="1">
    <citation type="journal article" date="2015" name="Front. Microbiol.">
        <title>Genome sequence of the plant growth promoting endophytic yeast Rhodotorula graminis WP1.</title>
        <authorList>
            <person name="Firrincieli A."/>
            <person name="Otillar R."/>
            <person name="Salamov A."/>
            <person name="Schmutz J."/>
            <person name="Khan Z."/>
            <person name="Redman R.S."/>
            <person name="Fleck N.D."/>
            <person name="Lindquist E."/>
            <person name="Grigoriev I.V."/>
            <person name="Doty S.L."/>
        </authorList>
    </citation>
    <scope>NUCLEOTIDE SEQUENCE [LARGE SCALE GENOMIC DNA]</scope>
    <source>
        <strain evidence="1 2">WP1</strain>
    </source>
</reference>
<accession>A0A194S821</accession>
<dbReference type="OrthoDB" id="2522835at2759"/>
<gene>
    <name evidence="1" type="ORF">RHOBADRAFT_51863</name>
</gene>
<name>A0A194S821_RHOGW</name>
<dbReference type="Proteomes" id="UP000053890">
    <property type="component" value="Unassembled WGS sequence"/>
</dbReference>
<proteinExistence type="predicted"/>
<evidence type="ECO:0000313" key="1">
    <source>
        <dbReference type="EMBL" id="KPV76878.1"/>
    </source>
</evidence>
<dbReference type="EMBL" id="KQ474075">
    <property type="protein sequence ID" value="KPV76878.1"/>
    <property type="molecule type" value="Genomic_DNA"/>
</dbReference>
<dbReference type="AlphaFoldDB" id="A0A194S821"/>
<dbReference type="GeneID" id="28976502"/>
<evidence type="ECO:0000313" key="2">
    <source>
        <dbReference type="Proteomes" id="UP000053890"/>
    </source>
</evidence>
<protein>
    <submittedName>
        <fullName evidence="1">Uncharacterized protein</fullName>
    </submittedName>
</protein>
<sequence length="216" mass="23530">MLPFGRPAVVHLTADSPSPLTYEHGLSPRHTLRVHDVEGAGREWVVDATSSKVSIFNSSDLTLRLAGRIVTSTVEVWASRNLTLVVGAPSPVPPSTTTADDPLGTLQLDPELHDVRVRFSSPTSIGKIVLAPLLTEDAAGHRSFGFSQLSFQAGDDEPFVLVDDEGRFNDPRDLDAVRSPLDNEQHLARQLVLSHVDGRWKLEGLARGEKDYPVLS</sequence>
<dbReference type="RefSeq" id="XP_018272927.1">
    <property type="nucleotide sequence ID" value="XM_018416054.1"/>
</dbReference>
<keyword evidence="2" id="KW-1185">Reference proteome</keyword>